<dbReference type="EMBL" id="JAUJRV010000009">
    <property type="protein sequence ID" value="MDN7796180.1"/>
    <property type="molecule type" value="Genomic_DNA"/>
</dbReference>
<dbReference type="PANTHER" id="PTHR18866">
    <property type="entry name" value="CARBOXYLASE:PYRUVATE/ACETYL-COA/PROPIONYL-COA CARBOXYLASE"/>
    <property type="match status" value="1"/>
</dbReference>
<accession>A0AAW7T1H3</accession>
<dbReference type="GO" id="GO:0016874">
    <property type="term" value="F:ligase activity"/>
    <property type="evidence" value="ECO:0007669"/>
    <property type="project" value="UniProtKB-KW"/>
</dbReference>
<comment type="caution">
    <text evidence="12">The sequence shown here is derived from an EMBL/GenBank/DDBJ whole genome shotgun (WGS) entry which is preliminary data.</text>
</comment>
<dbReference type="InterPro" id="IPR005482">
    <property type="entry name" value="Biotin_COase_C"/>
</dbReference>
<keyword evidence="4" id="KW-0378">Hydrolase</keyword>
<evidence type="ECO:0000256" key="4">
    <source>
        <dbReference type="ARBA" id="ARBA00022801"/>
    </source>
</evidence>
<gene>
    <name evidence="12" type="ORF">QZM33_14680</name>
</gene>
<feature type="domain" description="Biotin carboxylation" evidence="11">
    <location>
        <begin position="2"/>
        <end position="445"/>
    </location>
</feature>
<evidence type="ECO:0000259" key="9">
    <source>
        <dbReference type="PROSITE" id="PS50968"/>
    </source>
</evidence>
<dbReference type="Gene3D" id="2.40.50.100">
    <property type="match status" value="1"/>
</dbReference>
<evidence type="ECO:0000256" key="3">
    <source>
        <dbReference type="ARBA" id="ARBA00022741"/>
    </source>
</evidence>
<dbReference type="SUPFAM" id="SSF51230">
    <property type="entry name" value="Single hybrid motif"/>
    <property type="match status" value="1"/>
</dbReference>
<dbReference type="Proteomes" id="UP001171620">
    <property type="component" value="Unassembled WGS sequence"/>
</dbReference>
<dbReference type="Gene3D" id="3.30.470.20">
    <property type="entry name" value="ATP-grasp fold, B domain"/>
    <property type="match status" value="1"/>
</dbReference>
<dbReference type="GO" id="GO:0016787">
    <property type="term" value="F:hydrolase activity"/>
    <property type="evidence" value="ECO:0007669"/>
    <property type="project" value="UniProtKB-KW"/>
</dbReference>
<dbReference type="InterPro" id="IPR029000">
    <property type="entry name" value="Cyclophilin-like_dom_sf"/>
</dbReference>
<evidence type="ECO:0000313" key="13">
    <source>
        <dbReference type="Proteomes" id="UP001171620"/>
    </source>
</evidence>
<evidence type="ECO:0000256" key="5">
    <source>
        <dbReference type="ARBA" id="ARBA00022840"/>
    </source>
</evidence>
<dbReference type="NCBIfam" id="TIGR00724">
    <property type="entry name" value="urea_amlyse_rel"/>
    <property type="match status" value="1"/>
</dbReference>
<dbReference type="PROSITE" id="PS00866">
    <property type="entry name" value="CPSASE_1"/>
    <property type="match status" value="1"/>
</dbReference>
<feature type="domain" description="ATP-grasp" evidence="10">
    <location>
        <begin position="121"/>
        <end position="318"/>
    </location>
</feature>
<dbReference type="PROSITE" id="PS50968">
    <property type="entry name" value="BIOTINYL_LIPOYL"/>
    <property type="match status" value="1"/>
</dbReference>
<keyword evidence="5 7" id="KW-0067">ATP-binding</keyword>
<dbReference type="Gene3D" id="2.40.100.10">
    <property type="entry name" value="Cyclophilin-like"/>
    <property type="match status" value="2"/>
</dbReference>
<comment type="cofactor">
    <cofactor evidence="1">
        <name>biotin</name>
        <dbReference type="ChEBI" id="CHEBI:57586"/>
    </cofactor>
</comment>
<dbReference type="FunFam" id="3.40.50.20:FF:000010">
    <property type="entry name" value="Propionyl-CoA carboxylase subunit alpha"/>
    <property type="match status" value="1"/>
</dbReference>
<feature type="domain" description="Lipoyl-binding" evidence="9">
    <location>
        <begin position="1180"/>
        <end position="1256"/>
    </location>
</feature>
<dbReference type="AlphaFoldDB" id="A0AAW7T1H3"/>
<dbReference type="InterPro" id="IPR011053">
    <property type="entry name" value="Single_hybrid_motif"/>
</dbReference>
<dbReference type="Pfam" id="PF02785">
    <property type="entry name" value="Biotin_carb_C"/>
    <property type="match status" value="1"/>
</dbReference>
<proteinExistence type="predicted"/>
<dbReference type="Pfam" id="PF00364">
    <property type="entry name" value="Biotin_lipoyl"/>
    <property type="match status" value="1"/>
</dbReference>
<dbReference type="PANTHER" id="PTHR18866:SF128">
    <property type="entry name" value="UREA AMIDOLYASE"/>
    <property type="match status" value="1"/>
</dbReference>
<dbReference type="SUPFAM" id="SSF52440">
    <property type="entry name" value="PreATP-grasp domain"/>
    <property type="match status" value="1"/>
</dbReference>
<dbReference type="SUPFAM" id="SSF50891">
    <property type="entry name" value="Cyclophilin-like"/>
    <property type="match status" value="2"/>
</dbReference>
<dbReference type="PROSITE" id="PS50975">
    <property type="entry name" value="ATP_GRASP"/>
    <property type="match status" value="1"/>
</dbReference>
<dbReference type="InterPro" id="IPR005481">
    <property type="entry name" value="BC-like_N"/>
</dbReference>
<dbReference type="InterPro" id="IPR005479">
    <property type="entry name" value="CPAse_ATP-bd"/>
</dbReference>
<dbReference type="SUPFAM" id="SSF160467">
    <property type="entry name" value="PH0987 N-terminal domain-like"/>
    <property type="match status" value="1"/>
</dbReference>
<dbReference type="Pfam" id="PF00289">
    <property type="entry name" value="Biotin_carb_N"/>
    <property type="match status" value="1"/>
</dbReference>
<evidence type="ECO:0000256" key="1">
    <source>
        <dbReference type="ARBA" id="ARBA00001953"/>
    </source>
</evidence>
<evidence type="ECO:0000259" key="11">
    <source>
        <dbReference type="PROSITE" id="PS50979"/>
    </source>
</evidence>
<dbReference type="RefSeq" id="WP_301788572.1">
    <property type="nucleotide sequence ID" value="NZ_JAUJRV010000009.1"/>
</dbReference>
<dbReference type="InterPro" id="IPR011764">
    <property type="entry name" value="Biotin_carboxylation_dom"/>
</dbReference>
<dbReference type="Pfam" id="PF02682">
    <property type="entry name" value="CT_C_D"/>
    <property type="match status" value="1"/>
</dbReference>
<dbReference type="InterPro" id="IPR003833">
    <property type="entry name" value="CT_C_D"/>
</dbReference>
<evidence type="ECO:0000256" key="6">
    <source>
        <dbReference type="ARBA" id="ARBA00023267"/>
    </source>
</evidence>
<dbReference type="SUPFAM" id="SSF51246">
    <property type="entry name" value="Rudiment single hybrid motif"/>
    <property type="match status" value="1"/>
</dbReference>
<dbReference type="Pfam" id="PF02626">
    <property type="entry name" value="CT_A_B"/>
    <property type="match status" value="1"/>
</dbReference>
<keyword evidence="2" id="KW-0436">Ligase</keyword>
<dbReference type="InterPro" id="IPR000089">
    <property type="entry name" value="Biotin_lipoyl"/>
</dbReference>
<dbReference type="SUPFAM" id="SSF56059">
    <property type="entry name" value="Glutathione synthetase ATP-binding domain-like"/>
    <property type="match status" value="1"/>
</dbReference>
<reference evidence="12" key="1">
    <citation type="submission" date="2023-07" db="EMBL/GenBank/DDBJ databases">
        <title>A collection of bacterial strains from the Burkholderia cepacia Research Laboratory and Repository.</title>
        <authorList>
            <person name="Lipuma J."/>
            <person name="Spilker T."/>
            <person name="Caverly L."/>
        </authorList>
    </citation>
    <scope>NUCLEOTIDE SEQUENCE</scope>
    <source>
        <strain evidence="12">AU44268</strain>
    </source>
</reference>
<evidence type="ECO:0000256" key="2">
    <source>
        <dbReference type="ARBA" id="ARBA00022598"/>
    </source>
</evidence>
<evidence type="ECO:0000259" key="10">
    <source>
        <dbReference type="PROSITE" id="PS50975"/>
    </source>
</evidence>
<protein>
    <submittedName>
        <fullName evidence="12">5-oxoprolinase/urea amidolyase family protein</fullName>
    </submittedName>
</protein>
<dbReference type="Gene3D" id="3.30.1360.40">
    <property type="match status" value="1"/>
</dbReference>
<name>A0AAW7T1H3_BURVI</name>
<dbReference type="InterPro" id="IPR011761">
    <property type="entry name" value="ATP-grasp"/>
</dbReference>
<dbReference type="SMART" id="SM00797">
    <property type="entry name" value="AHS2"/>
    <property type="match status" value="1"/>
</dbReference>
<feature type="region of interest" description="Disordered" evidence="8">
    <location>
        <begin position="777"/>
        <end position="799"/>
    </location>
</feature>
<keyword evidence="3 7" id="KW-0547">Nucleotide-binding</keyword>
<dbReference type="GO" id="GO:0005524">
    <property type="term" value="F:ATP binding"/>
    <property type="evidence" value="ECO:0007669"/>
    <property type="project" value="UniProtKB-UniRule"/>
</dbReference>
<evidence type="ECO:0000256" key="8">
    <source>
        <dbReference type="SAM" id="MobiDB-lite"/>
    </source>
</evidence>
<dbReference type="PROSITE" id="PS00867">
    <property type="entry name" value="CPSASE_2"/>
    <property type="match status" value="1"/>
</dbReference>
<dbReference type="InterPro" id="IPR003778">
    <property type="entry name" value="CT_A_B"/>
</dbReference>
<dbReference type="GO" id="GO:0046872">
    <property type="term" value="F:metal ion binding"/>
    <property type="evidence" value="ECO:0007669"/>
    <property type="project" value="InterPro"/>
</dbReference>
<organism evidence="12 13">
    <name type="scientific">Burkholderia vietnamiensis</name>
    <dbReference type="NCBI Taxonomy" id="60552"/>
    <lineage>
        <taxon>Bacteria</taxon>
        <taxon>Pseudomonadati</taxon>
        <taxon>Pseudomonadota</taxon>
        <taxon>Betaproteobacteria</taxon>
        <taxon>Burkholderiales</taxon>
        <taxon>Burkholderiaceae</taxon>
        <taxon>Burkholderia</taxon>
        <taxon>Burkholderia cepacia complex</taxon>
    </lineage>
</organism>
<dbReference type="InterPro" id="IPR016185">
    <property type="entry name" value="PreATP-grasp_dom_sf"/>
</dbReference>
<evidence type="ECO:0000313" key="12">
    <source>
        <dbReference type="EMBL" id="MDN7796180.1"/>
    </source>
</evidence>
<dbReference type="SMART" id="SM00796">
    <property type="entry name" value="AHS1"/>
    <property type="match status" value="1"/>
</dbReference>
<dbReference type="InterPro" id="IPR011054">
    <property type="entry name" value="Rudment_hybrid_motif"/>
</dbReference>
<evidence type="ECO:0000256" key="7">
    <source>
        <dbReference type="PROSITE-ProRule" id="PRU00409"/>
    </source>
</evidence>
<dbReference type="Pfam" id="PF02786">
    <property type="entry name" value="CPSase_L_D2"/>
    <property type="match status" value="1"/>
</dbReference>
<dbReference type="InterPro" id="IPR050856">
    <property type="entry name" value="Biotin_carboxylase_complex"/>
</dbReference>
<sequence length="1264" mass="133790">MRFAKVLVANRGEIACRVIRTLKRLGIASVAIYSDADRDARHVALADEAVRVGPAPAADSYLNVAAILAAARATGAQAVHPGYGFLSEHAGFADACEAAGLRFIGPRGEHMRAFGLKHTARELAAAHGVALLPGTGLLGDVAAALAAADAIGYPVMLKSTAGGGGIGMSLCRDAAQLDAAFDSVVRLGNANFAHAGVYLEKFVEHARHLEVQIFGDGRGGAIALGERDCSVQRRNQKVIEETPAPDLTAAERDALHASAVRLARAVGYASAGTVEFVFDANARRFYFLEVNTRLQVEHCVTEAVTGIDLVEWMILQAEGDLPPLDTLAVAPRGASIQVRLYAEDPNKQFQPSAGLLTHVAFPDDVRVDGWIEAGTEISAHYDPLLAKLIVRGDTRRDALAALQAALARTELYGIETNLDYLRAIAGSDTFARGAPTTAFLSRFAFAPHTIDVLDGGVQTTVQQAPGRVGYWSVGVPPSGPMDDRAFDLANALLGNPRDAAGLEFTMVGATLRFNTATLFVLGGAPLAATLDGEPAPFWQVLRARPGAVLKLGGVTGAGVRACLAVKGGLQVPDYLGSKATFTLGQFGGHAGRALRRGDVLHMHADAARGDAGATLPAAEIPALTHAWTLGVLDGPHGAPDFFTPDDIAMLYGTQWTVHYNSSRTGVRLIGPKPQWARADGGEAGLHPSNIHDNAYAIGAVDFTGDMPVILGPDGPSLGGFVCPVTVVRDELWKLGQLRPGDTVQFVRVAADVVSALPGGAADSIAARSAVGNAVGSSVESTAGNSPRVTVGNTAGNTASNTAEHTLRKTAGNSATAPAAALAPAAPAVVTGSTAEPSDCILARDASAGGGIGVVYRRSGDRNVLVEYGPLVLDLNLRFRVHALMCWLDAHRLPGMLDLTPGIRSLQVQFDPRTLPLDALLAHLQAAERELPDVTDMRVPNRIVHLPLSWDDPSTRIAIERYMQSVRPDAPWCPSNIEFIRRINGLAHIDDVKRIVFDARYLVMGLGDVYLGAPVATPIDPRHRLVTTKYNPARTWTPENAVGIGGAYLCVYGMEGPGGYQFVGRTVQMWNRHRTTREFEAGKPWLLRFFDEIRFYEVSEAELSALRTDFIAGRAALKIEESVFDLRAYNGFLRDEADSIAAFKASQQAAFDAERERWRAAGHAEYVGDAEPGDAQTARAAGALDATQRAIAADVSGSVWKVLVEAGERVTEGQVVAIVESMKMEVAVTATESGTIETIDCAPGAAVVAGQRLMVMKAGAAEEVA</sequence>
<dbReference type="CDD" id="cd06850">
    <property type="entry name" value="biotinyl_domain"/>
    <property type="match status" value="1"/>
</dbReference>
<keyword evidence="6" id="KW-0092">Biotin</keyword>
<dbReference type="PROSITE" id="PS50979">
    <property type="entry name" value="BC"/>
    <property type="match status" value="1"/>
</dbReference>
<dbReference type="SMART" id="SM00878">
    <property type="entry name" value="Biotin_carb_C"/>
    <property type="match status" value="1"/>
</dbReference>